<keyword evidence="2" id="KW-0732">Signal</keyword>
<feature type="region of interest" description="Disordered" evidence="1">
    <location>
        <begin position="66"/>
        <end position="172"/>
    </location>
</feature>
<evidence type="ECO:0000313" key="3">
    <source>
        <dbReference type="EMBL" id="KAH1167065.1"/>
    </source>
</evidence>
<keyword evidence="4" id="KW-1185">Reference proteome</keyword>
<name>A0A9D3WUK3_9SAUR</name>
<dbReference type="EMBL" id="JAHDVG010000487">
    <property type="protein sequence ID" value="KAH1167065.1"/>
    <property type="molecule type" value="Genomic_DNA"/>
</dbReference>
<dbReference type="AlphaFoldDB" id="A0A9D3WUK3"/>
<feature type="compositionally biased region" description="Pro residues" evidence="1">
    <location>
        <begin position="133"/>
        <end position="148"/>
    </location>
</feature>
<dbReference type="Proteomes" id="UP000827986">
    <property type="component" value="Unassembled WGS sequence"/>
</dbReference>
<protein>
    <submittedName>
        <fullName evidence="3">Uncharacterized protein</fullName>
    </submittedName>
</protein>
<proteinExistence type="predicted"/>
<reference evidence="3" key="1">
    <citation type="submission" date="2021-09" db="EMBL/GenBank/DDBJ databases">
        <title>The genome of Mauremys mutica provides insights into the evolution of semi-aquatic lifestyle.</title>
        <authorList>
            <person name="Gong S."/>
            <person name="Gao Y."/>
        </authorList>
    </citation>
    <scope>NUCLEOTIDE SEQUENCE</scope>
    <source>
        <strain evidence="3">MM-2020</strain>
        <tissue evidence="3">Muscle</tissue>
    </source>
</reference>
<evidence type="ECO:0000256" key="1">
    <source>
        <dbReference type="SAM" id="MobiDB-lite"/>
    </source>
</evidence>
<accession>A0A9D3WUK3</accession>
<gene>
    <name evidence="3" type="ORF">KIL84_016237</name>
</gene>
<comment type="caution">
    <text evidence="3">The sequence shown here is derived from an EMBL/GenBank/DDBJ whole genome shotgun (WGS) entry which is preliminary data.</text>
</comment>
<evidence type="ECO:0000256" key="2">
    <source>
        <dbReference type="SAM" id="SignalP"/>
    </source>
</evidence>
<organism evidence="3 4">
    <name type="scientific">Mauremys mutica</name>
    <name type="common">yellowpond turtle</name>
    <dbReference type="NCBI Taxonomy" id="74926"/>
    <lineage>
        <taxon>Eukaryota</taxon>
        <taxon>Metazoa</taxon>
        <taxon>Chordata</taxon>
        <taxon>Craniata</taxon>
        <taxon>Vertebrata</taxon>
        <taxon>Euteleostomi</taxon>
        <taxon>Archelosauria</taxon>
        <taxon>Testudinata</taxon>
        <taxon>Testudines</taxon>
        <taxon>Cryptodira</taxon>
        <taxon>Durocryptodira</taxon>
        <taxon>Testudinoidea</taxon>
        <taxon>Geoemydidae</taxon>
        <taxon>Geoemydinae</taxon>
        <taxon>Mauremys</taxon>
    </lineage>
</organism>
<feature type="chain" id="PRO_5038514470" evidence="2">
    <location>
        <begin position="18"/>
        <end position="212"/>
    </location>
</feature>
<evidence type="ECO:0000313" key="4">
    <source>
        <dbReference type="Proteomes" id="UP000827986"/>
    </source>
</evidence>
<feature type="compositionally biased region" description="Low complexity" evidence="1">
    <location>
        <begin position="73"/>
        <end position="89"/>
    </location>
</feature>
<feature type="signal peptide" evidence="2">
    <location>
        <begin position="1"/>
        <end position="17"/>
    </location>
</feature>
<sequence>MHAHALLVFLLTGRVQGVPWGLTASSASLRPQLATCVPRRLRATSPVAEPRSRARYGECKALHTSPSACWSHSAPSSPRASTATARPSTQLSPPPPWGLAANIRRGRAPGSTLHAEHQGGGRLLPLMDVRPCSDPPPNTPTLEPPTPTPAATSFSAETHGAQKGLDRSLPPISWCSHPPEKCSWDGRRPRQGSLASHAVTIPLHLVFEELIK</sequence>